<feature type="domain" description="N-acetyltransferase" evidence="1">
    <location>
        <begin position="9"/>
        <end position="179"/>
    </location>
</feature>
<keyword evidence="3" id="KW-1185">Reference proteome</keyword>
<dbReference type="Proteomes" id="UP000799538">
    <property type="component" value="Unassembled WGS sequence"/>
</dbReference>
<dbReference type="PANTHER" id="PTHR43072">
    <property type="entry name" value="N-ACETYLTRANSFERASE"/>
    <property type="match status" value="1"/>
</dbReference>
<evidence type="ECO:0000313" key="3">
    <source>
        <dbReference type="Proteomes" id="UP000799538"/>
    </source>
</evidence>
<reference evidence="3" key="1">
    <citation type="journal article" date="2020" name="Stud. Mycol.">
        <title>101 Dothideomycetes genomes: A test case for predicting lifestyles and emergence of pathogens.</title>
        <authorList>
            <person name="Haridas S."/>
            <person name="Albert R."/>
            <person name="Binder M."/>
            <person name="Bloem J."/>
            <person name="LaButti K."/>
            <person name="Salamov A."/>
            <person name="Andreopoulos B."/>
            <person name="Baker S."/>
            <person name="Barry K."/>
            <person name="Bills G."/>
            <person name="Bluhm B."/>
            <person name="Cannon C."/>
            <person name="Castanera R."/>
            <person name="Culley D."/>
            <person name="Daum C."/>
            <person name="Ezra D."/>
            <person name="Gonzalez J."/>
            <person name="Henrissat B."/>
            <person name="Kuo A."/>
            <person name="Liang C."/>
            <person name="Lipzen A."/>
            <person name="Lutzoni F."/>
            <person name="Magnuson J."/>
            <person name="Mondo S."/>
            <person name="Nolan M."/>
            <person name="Ohm R."/>
            <person name="Pangilinan J."/>
            <person name="Park H.-J."/>
            <person name="Ramirez L."/>
            <person name="Alfaro M."/>
            <person name="Sun H."/>
            <person name="Tritt A."/>
            <person name="Yoshinaga Y."/>
            <person name="Zwiers L.-H."/>
            <person name="Turgeon B."/>
            <person name="Goodwin S."/>
            <person name="Spatafora J."/>
            <person name="Crous P."/>
            <person name="Grigoriev I."/>
        </authorList>
    </citation>
    <scope>NUCLEOTIDE SEQUENCE [LARGE SCALE GENOMIC DNA]</scope>
    <source>
        <strain evidence="3">CECT 20119</strain>
    </source>
</reference>
<organism evidence="2 3">
    <name type="scientific">Elsinoe ampelina</name>
    <dbReference type="NCBI Taxonomy" id="302913"/>
    <lineage>
        <taxon>Eukaryota</taxon>
        <taxon>Fungi</taxon>
        <taxon>Dikarya</taxon>
        <taxon>Ascomycota</taxon>
        <taxon>Pezizomycotina</taxon>
        <taxon>Dothideomycetes</taxon>
        <taxon>Dothideomycetidae</taxon>
        <taxon>Myriangiales</taxon>
        <taxon>Elsinoaceae</taxon>
        <taxon>Elsinoe</taxon>
    </lineage>
</organism>
<dbReference type="AlphaFoldDB" id="A0A6A6FZI7"/>
<evidence type="ECO:0000313" key="2">
    <source>
        <dbReference type="EMBL" id="KAF2218867.1"/>
    </source>
</evidence>
<dbReference type="EMBL" id="ML992526">
    <property type="protein sequence ID" value="KAF2218867.1"/>
    <property type="molecule type" value="Genomic_DNA"/>
</dbReference>
<gene>
    <name evidence="2" type="ORF">BDZ85DRAFT_269588</name>
</gene>
<evidence type="ECO:0000259" key="1">
    <source>
        <dbReference type="PROSITE" id="PS51186"/>
    </source>
</evidence>
<name>A0A6A6FZI7_9PEZI</name>
<proteinExistence type="predicted"/>
<dbReference type="CDD" id="cd04301">
    <property type="entry name" value="NAT_SF"/>
    <property type="match status" value="1"/>
</dbReference>
<dbReference type="InterPro" id="IPR016181">
    <property type="entry name" value="Acyl_CoA_acyltransferase"/>
</dbReference>
<dbReference type="Gene3D" id="3.40.630.30">
    <property type="match status" value="1"/>
</dbReference>
<protein>
    <submittedName>
        <fullName evidence="2">Acyl-CoA N-acyltransferase</fullName>
    </submittedName>
</protein>
<dbReference type="Pfam" id="PF00583">
    <property type="entry name" value="Acetyltransf_1"/>
    <property type="match status" value="1"/>
</dbReference>
<sequence length="179" mass="20235">MTTSSISPIVVRKAKVEDAAQVSEVGRHVFSITFGHSVTPEQLAKFLDETYTPELIGKEIQDPTKLMLVAEDPSGRIAGFILMARESDEPCVRSYDKRVEMLRFYVHTDYHGQGVGKALSIELEKIARAEGQKYMWLGVWEENHKAQAVYRKMGYEKVGDHVFDVGGDLQTDEIMIKQL</sequence>
<keyword evidence="2" id="KW-0808">Transferase</keyword>
<accession>A0A6A6FZI7</accession>
<dbReference type="PROSITE" id="PS51186">
    <property type="entry name" value="GNAT"/>
    <property type="match status" value="1"/>
</dbReference>
<dbReference type="SUPFAM" id="SSF55729">
    <property type="entry name" value="Acyl-CoA N-acyltransferases (Nat)"/>
    <property type="match status" value="1"/>
</dbReference>
<dbReference type="GO" id="GO:0016747">
    <property type="term" value="F:acyltransferase activity, transferring groups other than amino-acyl groups"/>
    <property type="evidence" value="ECO:0007669"/>
    <property type="project" value="InterPro"/>
</dbReference>
<dbReference type="OrthoDB" id="9975416at2759"/>
<keyword evidence="2" id="KW-0012">Acyltransferase</keyword>
<dbReference type="InterPro" id="IPR000182">
    <property type="entry name" value="GNAT_dom"/>
</dbReference>